<dbReference type="AlphaFoldDB" id="A0A1Y3AST1"/>
<dbReference type="EMBL" id="MUJZ01063518">
    <property type="protein sequence ID" value="OTF70894.1"/>
    <property type="molecule type" value="Genomic_DNA"/>
</dbReference>
<feature type="non-terminal residue" evidence="2">
    <location>
        <position position="1"/>
    </location>
</feature>
<keyword evidence="3" id="KW-1185">Reference proteome</keyword>
<evidence type="ECO:0000313" key="3">
    <source>
        <dbReference type="Proteomes" id="UP000194236"/>
    </source>
</evidence>
<feature type="compositionally biased region" description="Low complexity" evidence="1">
    <location>
        <begin position="12"/>
        <end position="27"/>
    </location>
</feature>
<dbReference type="OrthoDB" id="4062651at2759"/>
<reference evidence="2 3" key="1">
    <citation type="submission" date="2017-03" db="EMBL/GenBank/DDBJ databases">
        <title>Genome Survey of Euroglyphus maynei.</title>
        <authorList>
            <person name="Arlian L.G."/>
            <person name="Morgan M.S."/>
            <person name="Rider S.D."/>
        </authorList>
    </citation>
    <scope>NUCLEOTIDE SEQUENCE [LARGE SCALE GENOMIC DNA]</scope>
    <source>
        <strain evidence="2">Arlian Lab</strain>
        <tissue evidence="2">Whole body</tissue>
    </source>
</reference>
<proteinExistence type="predicted"/>
<evidence type="ECO:0000313" key="2">
    <source>
        <dbReference type="EMBL" id="OTF70894.1"/>
    </source>
</evidence>
<gene>
    <name evidence="2" type="ORF">BLA29_010747</name>
</gene>
<sequence length="129" mass="14633">NITAKANPIVISQTVTKSSSQSSSKTNQPPPPPVPRHRNIDSDEVRVMQKVLSNEINLTAEECAKILDSTDWDIHKAIKCIRLRQQLRSHNIHVDCDWSKMLSKFKWNIRQASNYLIATQGVPEDTTEV</sequence>
<dbReference type="Proteomes" id="UP000194236">
    <property type="component" value="Unassembled WGS sequence"/>
</dbReference>
<name>A0A1Y3AST1_EURMA</name>
<feature type="region of interest" description="Disordered" evidence="1">
    <location>
        <begin position="1"/>
        <end position="42"/>
    </location>
</feature>
<accession>A0A1Y3AST1</accession>
<comment type="caution">
    <text evidence="2">The sequence shown here is derived from an EMBL/GenBank/DDBJ whole genome shotgun (WGS) entry which is preliminary data.</text>
</comment>
<evidence type="ECO:0000256" key="1">
    <source>
        <dbReference type="SAM" id="MobiDB-lite"/>
    </source>
</evidence>
<organism evidence="2 3">
    <name type="scientific">Euroglyphus maynei</name>
    <name type="common">Mayne's house dust mite</name>
    <dbReference type="NCBI Taxonomy" id="6958"/>
    <lineage>
        <taxon>Eukaryota</taxon>
        <taxon>Metazoa</taxon>
        <taxon>Ecdysozoa</taxon>
        <taxon>Arthropoda</taxon>
        <taxon>Chelicerata</taxon>
        <taxon>Arachnida</taxon>
        <taxon>Acari</taxon>
        <taxon>Acariformes</taxon>
        <taxon>Sarcoptiformes</taxon>
        <taxon>Astigmata</taxon>
        <taxon>Psoroptidia</taxon>
        <taxon>Analgoidea</taxon>
        <taxon>Pyroglyphidae</taxon>
        <taxon>Pyroglyphinae</taxon>
        <taxon>Euroglyphus</taxon>
    </lineage>
</organism>
<protein>
    <submittedName>
        <fullName evidence="2">Uncharacterized protein</fullName>
    </submittedName>
</protein>